<dbReference type="PANTHER" id="PTHR46665:SF1">
    <property type="entry name" value="SPERMATOGENESIS- AND OOGENESIS-SPECIFIC BASIC HELIX-LOOP-HELIX-CONTAINING PROTEIN 1"/>
    <property type="match status" value="1"/>
</dbReference>
<dbReference type="Pfam" id="PF00010">
    <property type="entry name" value="HLH"/>
    <property type="match status" value="1"/>
</dbReference>
<dbReference type="GO" id="GO:0046983">
    <property type="term" value="F:protein dimerization activity"/>
    <property type="evidence" value="ECO:0007669"/>
    <property type="project" value="InterPro"/>
</dbReference>
<evidence type="ECO:0000256" key="5">
    <source>
        <dbReference type="ARBA" id="ARBA00023242"/>
    </source>
</evidence>
<evidence type="ECO:0000256" key="4">
    <source>
        <dbReference type="ARBA" id="ARBA00023163"/>
    </source>
</evidence>
<evidence type="ECO:0000313" key="10">
    <source>
        <dbReference type="Proteomes" id="UP001374584"/>
    </source>
</evidence>
<evidence type="ECO:0000256" key="6">
    <source>
        <dbReference type="SAM" id="Coils"/>
    </source>
</evidence>
<dbReference type="Pfam" id="PF23132">
    <property type="entry name" value="DUF7049"/>
    <property type="match status" value="1"/>
</dbReference>
<evidence type="ECO:0000259" key="8">
    <source>
        <dbReference type="PROSITE" id="PS50888"/>
    </source>
</evidence>
<dbReference type="InterPro" id="IPR044658">
    <property type="entry name" value="bHLH92/bHLH041-like"/>
</dbReference>
<dbReference type="SMART" id="SM00353">
    <property type="entry name" value="HLH"/>
    <property type="match status" value="1"/>
</dbReference>
<dbReference type="InterPro" id="IPR055477">
    <property type="entry name" value="DUF7049"/>
</dbReference>
<dbReference type="InterPro" id="IPR011598">
    <property type="entry name" value="bHLH_dom"/>
</dbReference>
<comment type="caution">
    <text evidence="9">The sequence shown here is derived from an EMBL/GenBank/DDBJ whole genome shotgun (WGS) entry which is preliminary data.</text>
</comment>
<evidence type="ECO:0000256" key="3">
    <source>
        <dbReference type="ARBA" id="ARBA00023125"/>
    </source>
</evidence>
<dbReference type="CDD" id="cd11393">
    <property type="entry name" value="bHLH_AtbHLH_like"/>
    <property type="match status" value="1"/>
</dbReference>
<evidence type="ECO:0000256" key="2">
    <source>
        <dbReference type="ARBA" id="ARBA00023015"/>
    </source>
</evidence>
<keyword evidence="6" id="KW-0175">Coiled coil</keyword>
<keyword evidence="10" id="KW-1185">Reference proteome</keyword>
<dbReference type="PANTHER" id="PTHR46665">
    <property type="entry name" value="TRANSCRIPTION FACTOR BHLH041-RELATED-RELATED"/>
    <property type="match status" value="1"/>
</dbReference>
<dbReference type="PROSITE" id="PS50888">
    <property type="entry name" value="BHLH"/>
    <property type="match status" value="1"/>
</dbReference>
<dbReference type="InterPro" id="IPR045239">
    <property type="entry name" value="bHLH95_bHLH"/>
</dbReference>
<dbReference type="GO" id="GO:0003677">
    <property type="term" value="F:DNA binding"/>
    <property type="evidence" value="ECO:0007669"/>
    <property type="project" value="UniProtKB-KW"/>
</dbReference>
<dbReference type="SUPFAM" id="SSF47459">
    <property type="entry name" value="HLH, helix-loop-helix DNA-binding domain"/>
    <property type="match status" value="1"/>
</dbReference>
<feature type="domain" description="BHLH" evidence="8">
    <location>
        <begin position="312"/>
        <end position="361"/>
    </location>
</feature>
<dbReference type="AlphaFoldDB" id="A0AAN9MM63"/>
<dbReference type="Pfam" id="PF23133">
    <property type="entry name" value="DUF7050"/>
    <property type="match status" value="1"/>
</dbReference>
<evidence type="ECO:0000256" key="1">
    <source>
        <dbReference type="ARBA" id="ARBA00004123"/>
    </source>
</evidence>
<dbReference type="Gene3D" id="4.10.280.10">
    <property type="entry name" value="Helix-loop-helix DNA-binding domain"/>
    <property type="match status" value="1"/>
</dbReference>
<evidence type="ECO:0000256" key="7">
    <source>
        <dbReference type="SAM" id="MobiDB-lite"/>
    </source>
</evidence>
<feature type="compositionally biased region" description="Low complexity" evidence="7">
    <location>
        <begin position="166"/>
        <end position="176"/>
    </location>
</feature>
<organism evidence="9 10">
    <name type="scientific">Phaseolus coccineus</name>
    <name type="common">Scarlet runner bean</name>
    <name type="synonym">Phaseolus multiflorus</name>
    <dbReference type="NCBI Taxonomy" id="3886"/>
    <lineage>
        <taxon>Eukaryota</taxon>
        <taxon>Viridiplantae</taxon>
        <taxon>Streptophyta</taxon>
        <taxon>Embryophyta</taxon>
        <taxon>Tracheophyta</taxon>
        <taxon>Spermatophyta</taxon>
        <taxon>Magnoliopsida</taxon>
        <taxon>eudicotyledons</taxon>
        <taxon>Gunneridae</taxon>
        <taxon>Pentapetalae</taxon>
        <taxon>rosids</taxon>
        <taxon>fabids</taxon>
        <taxon>Fabales</taxon>
        <taxon>Fabaceae</taxon>
        <taxon>Papilionoideae</taxon>
        <taxon>50 kb inversion clade</taxon>
        <taxon>NPAAA clade</taxon>
        <taxon>indigoferoid/millettioid clade</taxon>
        <taxon>Phaseoleae</taxon>
        <taxon>Phaseolus</taxon>
    </lineage>
</organism>
<feature type="coiled-coil region" evidence="6">
    <location>
        <begin position="318"/>
        <end position="378"/>
    </location>
</feature>
<dbReference type="GO" id="GO:0005634">
    <property type="term" value="C:nucleus"/>
    <property type="evidence" value="ECO:0007669"/>
    <property type="project" value="UniProtKB-SubCell"/>
</dbReference>
<name>A0AAN9MM63_PHACN</name>
<proteinExistence type="predicted"/>
<evidence type="ECO:0000313" key="9">
    <source>
        <dbReference type="EMBL" id="KAK7354643.1"/>
    </source>
</evidence>
<feature type="compositionally biased region" description="Polar residues" evidence="7">
    <location>
        <begin position="153"/>
        <end position="165"/>
    </location>
</feature>
<dbReference type="Proteomes" id="UP001374584">
    <property type="component" value="Unassembled WGS sequence"/>
</dbReference>
<reference evidence="9 10" key="1">
    <citation type="submission" date="2024-01" db="EMBL/GenBank/DDBJ databases">
        <title>The genomes of 5 underutilized Papilionoideae crops provide insights into root nodulation and disease resistanc.</title>
        <authorList>
            <person name="Jiang F."/>
        </authorList>
    </citation>
    <scope>NUCLEOTIDE SEQUENCE [LARGE SCALE GENOMIC DNA]</scope>
    <source>
        <strain evidence="9">JINMINGXINNONG_FW02</strain>
        <tissue evidence="9">Leaves</tissue>
    </source>
</reference>
<feature type="region of interest" description="Disordered" evidence="7">
    <location>
        <begin position="153"/>
        <end position="176"/>
    </location>
</feature>
<sequence length="560" mass="62880">MENLFSLPVAARADIIQFLVQSFGCSYICLWAYDSISPNRLCFLDGIYNVRNDQPGSSLGTVAQQLFSQFRTLTFDVNDDRVPGLAFRNQRPYLELQRLELLRLASTEIQTQFFQTAVFMGCNKGEIELGFLNMSQVDIQTALRSLFPGDFSGGQSQKIDQNPPTSSSSSLRSISTGSPEYSSLLFSIPGTSQSHFPETLGGATMSPMQPVPNTAIQALAQAPLTTESEHDAIMRAILHVISPTSHQHQNLPFAPVVHPDTSAFQSYRSDIGPNMAPNIRRQSFMKRSFAFFRNLNFMRMRERIQATSRPTNTQLHHMISERRRREKLNENFQALRALLPPGTKKDKASILIAAKDTLSSLMAEVDQLSKRNQGLTSLLPSKEPTTEETKARLSPNERLGVRVSHVPESSSSQDRMVDLQVNVRGQVSQIDLSICLLEFLKRCLNVSLVSMDANTHIAEGNNVLHQLTFRLRIIQPFHRLFLNLNDYTFPSAATVIRTLVSSLHSLCVGFMLLLLSPYCSFGVKNNEVLMFMQGSEWDECAFEEAVRRVVADLAQYQEDQ</sequence>
<dbReference type="EMBL" id="JAYMYR010000007">
    <property type="protein sequence ID" value="KAK7354643.1"/>
    <property type="molecule type" value="Genomic_DNA"/>
</dbReference>
<protein>
    <recommendedName>
        <fullName evidence="8">BHLH domain-containing protein</fullName>
    </recommendedName>
</protein>
<keyword evidence="4" id="KW-0804">Transcription</keyword>
<keyword evidence="3" id="KW-0238">DNA-binding</keyword>
<dbReference type="InterPro" id="IPR055478">
    <property type="entry name" value="DUF7050"/>
</dbReference>
<comment type="subcellular location">
    <subcellularLocation>
        <location evidence="1">Nucleus</location>
    </subcellularLocation>
</comment>
<dbReference type="InterPro" id="IPR036638">
    <property type="entry name" value="HLH_DNA-bd_sf"/>
</dbReference>
<keyword evidence="2" id="KW-0805">Transcription regulation</keyword>
<keyword evidence="5" id="KW-0539">Nucleus</keyword>
<accession>A0AAN9MM63</accession>
<gene>
    <name evidence="9" type="ORF">VNO80_20108</name>
</gene>